<protein>
    <recommendedName>
        <fullName evidence="2">1-phosphatidylinositol 4,5-bisphosphate phosphodiesterase</fullName>
        <ecNumber evidence="2">3.1.4.11</ecNumber>
    </recommendedName>
</protein>
<dbReference type="PROSITE" id="PS50007">
    <property type="entry name" value="PIPLC_X_DOMAIN"/>
    <property type="match status" value="1"/>
</dbReference>
<comment type="caution">
    <text evidence="9">The sequence shown here is derived from an EMBL/GenBank/DDBJ whole genome shotgun (WGS) entry which is preliminary data.</text>
</comment>
<dbReference type="GO" id="GO:0007186">
    <property type="term" value="P:G protein-coupled receptor signaling pathway"/>
    <property type="evidence" value="ECO:0007669"/>
    <property type="project" value="TreeGrafter"/>
</dbReference>
<evidence type="ECO:0000256" key="4">
    <source>
        <dbReference type="PIRSR" id="PIRSR000956-2"/>
    </source>
</evidence>
<feature type="binding site" evidence="4">
    <location>
        <position position="374"/>
    </location>
    <ligand>
        <name>Ca(2+)</name>
        <dbReference type="ChEBI" id="CHEBI:29108"/>
    </ligand>
</feature>
<keyword evidence="2" id="KW-0807">Transducer</keyword>
<dbReference type="PIRSF" id="PIRSF000956">
    <property type="entry name" value="PLC-beta"/>
    <property type="match status" value="1"/>
</dbReference>
<feature type="binding site" evidence="4">
    <location>
        <position position="376"/>
    </location>
    <ligand>
        <name>Ca(2+)</name>
        <dbReference type="ChEBI" id="CHEBI:29108"/>
    </ligand>
</feature>
<dbReference type="SUPFAM" id="SSF49562">
    <property type="entry name" value="C2 domain (Calcium/lipid-binding domain, CaLB)"/>
    <property type="match status" value="1"/>
</dbReference>
<dbReference type="SUPFAM" id="SSF50729">
    <property type="entry name" value="PH domain-like"/>
    <property type="match status" value="1"/>
</dbReference>
<keyword evidence="6" id="KW-0175">Coiled coil</keyword>
<dbReference type="PRINTS" id="PR00390">
    <property type="entry name" value="PHPHLIPASEC"/>
</dbReference>
<keyword evidence="1 2" id="KW-0378">Hydrolase</keyword>
<dbReference type="GO" id="GO:0005509">
    <property type="term" value="F:calcium ion binding"/>
    <property type="evidence" value="ECO:0007669"/>
    <property type="project" value="UniProtKB-UniRule"/>
</dbReference>
<dbReference type="AlphaFoldDB" id="A0A814GD80"/>
<dbReference type="Gene3D" id="1.10.238.10">
    <property type="entry name" value="EF-hand"/>
    <property type="match status" value="1"/>
</dbReference>
<keyword evidence="2 5" id="KW-0442">Lipid degradation</keyword>
<feature type="active site" evidence="3">
    <location>
        <position position="344"/>
    </location>
</feature>
<dbReference type="InterPro" id="IPR017946">
    <property type="entry name" value="PLC-like_Pdiesterase_TIM-brl"/>
</dbReference>
<organism evidence="9 10">
    <name type="scientific">Rotaria magnacalcarata</name>
    <dbReference type="NCBI Taxonomy" id="392030"/>
    <lineage>
        <taxon>Eukaryota</taxon>
        <taxon>Metazoa</taxon>
        <taxon>Spiralia</taxon>
        <taxon>Gnathifera</taxon>
        <taxon>Rotifera</taxon>
        <taxon>Eurotatoria</taxon>
        <taxon>Bdelloidea</taxon>
        <taxon>Philodinida</taxon>
        <taxon>Philodinidae</taxon>
        <taxon>Rotaria</taxon>
    </lineage>
</organism>
<feature type="binding site" evidence="4">
    <location>
        <position position="345"/>
    </location>
    <ligand>
        <name>Ca(2+)</name>
        <dbReference type="ChEBI" id="CHEBI:29108"/>
    </ligand>
</feature>
<dbReference type="EMBL" id="CAJNOV010000126">
    <property type="protein sequence ID" value="CAF0993936.1"/>
    <property type="molecule type" value="Genomic_DNA"/>
</dbReference>
<feature type="coiled-coil region" evidence="6">
    <location>
        <begin position="1071"/>
        <end position="1120"/>
    </location>
</feature>
<keyword evidence="2 5" id="KW-0443">Lipid metabolism</keyword>
<dbReference type="GO" id="GO:0048015">
    <property type="term" value="P:phosphatidylinositol-mediated signaling"/>
    <property type="evidence" value="ECO:0007669"/>
    <property type="project" value="TreeGrafter"/>
</dbReference>
<dbReference type="SMART" id="SM00148">
    <property type="entry name" value="PLCXc"/>
    <property type="match status" value="1"/>
</dbReference>
<dbReference type="Pfam" id="PF00387">
    <property type="entry name" value="PI-PLC-Y"/>
    <property type="match status" value="1"/>
</dbReference>
<evidence type="ECO:0000259" key="8">
    <source>
        <dbReference type="PROSITE" id="PS50008"/>
    </source>
</evidence>
<comment type="cofactor">
    <cofactor evidence="4">
        <name>Ca(2+)</name>
        <dbReference type="ChEBI" id="CHEBI:29108"/>
    </cofactor>
    <text evidence="4">Binds 1 Ca(2+) ion per subunit.</text>
</comment>
<dbReference type="Gene3D" id="3.20.20.190">
    <property type="entry name" value="Phosphatidylinositol (PI) phosphodiesterase"/>
    <property type="match status" value="1"/>
</dbReference>
<dbReference type="GO" id="GO:0051209">
    <property type="term" value="P:release of sequestered calcium ion into cytosol"/>
    <property type="evidence" value="ECO:0007669"/>
    <property type="project" value="TreeGrafter"/>
</dbReference>
<evidence type="ECO:0000313" key="10">
    <source>
        <dbReference type="Proteomes" id="UP000663855"/>
    </source>
</evidence>
<keyword evidence="4" id="KW-0106">Calcium</keyword>
<gene>
    <name evidence="9" type="ORF">CJN711_LOCUS1998</name>
</gene>
<dbReference type="SUPFAM" id="SSF47473">
    <property type="entry name" value="EF-hand"/>
    <property type="match status" value="1"/>
</dbReference>
<dbReference type="SMART" id="SM00149">
    <property type="entry name" value="PLCYc"/>
    <property type="match status" value="1"/>
</dbReference>
<dbReference type="Gene3D" id="2.60.40.150">
    <property type="entry name" value="C2 domain"/>
    <property type="match status" value="1"/>
</dbReference>
<dbReference type="Gene3D" id="2.30.29.240">
    <property type="match status" value="1"/>
</dbReference>
<dbReference type="InterPro" id="IPR000909">
    <property type="entry name" value="PLipase_C_PInositol-sp_X_dom"/>
</dbReference>
<dbReference type="InterPro" id="IPR015359">
    <property type="entry name" value="PLC_EF-hand-like"/>
</dbReference>
<feature type="binding site" evidence="4">
    <location>
        <position position="425"/>
    </location>
    <ligand>
        <name>Ca(2+)</name>
        <dbReference type="ChEBI" id="CHEBI:29108"/>
    </ligand>
</feature>
<dbReference type="GO" id="GO:0005737">
    <property type="term" value="C:cytoplasm"/>
    <property type="evidence" value="ECO:0007669"/>
    <property type="project" value="TreeGrafter"/>
</dbReference>
<evidence type="ECO:0000313" key="9">
    <source>
        <dbReference type="EMBL" id="CAF0993936.1"/>
    </source>
</evidence>
<accession>A0A814GD80</accession>
<dbReference type="InterPro" id="IPR016280">
    <property type="entry name" value="PLC-beta"/>
</dbReference>
<dbReference type="PANTHER" id="PTHR10336:SF149">
    <property type="entry name" value="1-PHOSPHATIDYLINOSITOL 4,5-BISPHOSPHATE PHOSPHODIESTERASE CLASSES I AND II"/>
    <property type="match status" value="1"/>
</dbReference>
<dbReference type="PROSITE" id="PS50008">
    <property type="entry name" value="PIPLC_Y_DOMAIN"/>
    <property type="match status" value="1"/>
</dbReference>
<dbReference type="Proteomes" id="UP000663855">
    <property type="component" value="Unassembled WGS sequence"/>
</dbReference>
<evidence type="ECO:0000256" key="7">
    <source>
        <dbReference type="SAM" id="MobiDB-lite"/>
    </source>
</evidence>
<feature type="region of interest" description="Disordered" evidence="7">
    <location>
        <begin position="508"/>
        <end position="527"/>
    </location>
</feature>
<dbReference type="InterPro" id="IPR001711">
    <property type="entry name" value="PLipase_C_Pinositol-sp_Y"/>
</dbReference>
<comment type="catalytic activity">
    <reaction evidence="2 5">
        <text>a 1,2-diacyl-sn-glycero-3-phospho-(1D-myo-inositol-4,5-bisphosphate) + H2O = 1D-myo-inositol 1,4,5-trisphosphate + a 1,2-diacyl-sn-glycerol + H(+)</text>
        <dbReference type="Rhea" id="RHEA:33179"/>
        <dbReference type="ChEBI" id="CHEBI:15377"/>
        <dbReference type="ChEBI" id="CHEBI:15378"/>
        <dbReference type="ChEBI" id="CHEBI:17815"/>
        <dbReference type="ChEBI" id="CHEBI:58456"/>
        <dbReference type="ChEBI" id="CHEBI:203600"/>
        <dbReference type="EC" id="3.1.4.11"/>
    </reaction>
</comment>
<evidence type="ECO:0000256" key="1">
    <source>
        <dbReference type="ARBA" id="ARBA00022801"/>
    </source>
</evidence>
<dbReference type="GO" id="GO:0016042">
    <property type="term" value="P:lipid catabolic process"/>
    <property type="evidence" value="ECO:0007669"/>
    <property type="project" value="UniProtKB-KW"/>
</dbReference>
<dbReference type="CDD" id="cd00275">
    <property type="entry name" value="C2_PLC_like"/>
    <property type="match status" value="1"/>
</dbReference>
<proteinExistence type="predicted"/>
<reference evidence="9" key="1">
    <citation type="submission" date="2021-02" db="EMBL/GenBank/DDBJ databases">
        <authorList>
            <person name="Nowell W R."/>
        </authorList>
    </citation>
    <scope>NUCLEOTIDE SEQUENCE</scope>
</reference>
<dbReference type="GO" id="GO:0004435">
    <property type="term" value="F:phosphatidylinositol-4,5-bisphosphate phospholipase C activity"/>
    <property type="evidence" value="ECO:0007669"/>
    <property type="project" value="UniProtKB-UniRule"/>
</dbReference>
<dbReference type="EC" id="3.1.4.11" evidence="2"/>
<dbReference type="CDD" id="cd08591">
    <property type="entry name" value="PI-PLCc_beta"/>
    <property type="match status" value="1"/>
</dbReference>
<dbReference type="Pfam" id="PF17787">
    <property type="entry name" value="PH_14"/>
    <property type="match status" value="1"/>
</dbReference>
<dbReference type="Pfam" id="PF00388">
    <property type="entry name" value="PI-PLC-X"/>
    <property type="match status" value="1"/>
</dbReference>
<dbReference type="InterPro" id="IPR035892">
    <property type="entry name" value="C2_domain_sf"/>
</dbReference>
<dbReference type="Pfam" id="PF09279">
    <property type="entry name" value="EF-hand_like"/>
    <property type="match status" value="1"/>
</dbReference>
<keyword evidence="4" id="KW-0479">Metal-binding</keyword>
<dbReference type="InterPro" id="IPR037862">
    <property type="entry name" value="PLC-beta_PH"/>
</dbReference>
<evidence type="ECO:0000256" key="6">
    <source>
        <dbReference type="SAM" id="Coils"/>
    </source>
</evidence>
<name>A0A814GD80_9BILA</name>
<feature type="domain" description="PI-PLC Y-box" evidence="8">
    <location>
        <begin position="605"/>
        <end position="720"/>
    </location>
</feature>
<dbReference type="InterPro" id="IPR001192">
    <property type="entry name" value="PI-PLC_fam"/>
</dbReference>
<dbReference type="InterPro" id="IPR011992">
    <property type="entry name" value="EF-hand-dom_pair"/>
</dbReference>
<dbReference type="PANTHER" id="PTHR10336">
    <property type="entry name" value="PHOSPHOINOSITIDE-SPECIFIC PHOSPHOLIPASE C FAMILY PROTEIN"/>
    <property type="match status" value="1"/>
</dbReference>
<sequence>MATRVSKRLFSLELNDVPAHLQTPTFALKWSEEIKKSPAVPIIVNLSIDSKGFYLICVNRVKKEVECFDLALIHDTRTGSQVSLPQGGAEYFDQNHIGVLDVPVTSKWLTIYYGNTFVASELRIVHFYFESTSLAREWTEKLFQLGHNQILRNLSSLDCLEKIHSKIIHGLLDLDKRKIPVRSLVQFLCKSNRDSSKVREIHQRLESLKLNIIDSTIDPNEFTFNKFFSLYMNLIQCHETEKLFNAIGGIDYQYLNLENMKVFLKKQNETLNDTTAMDLYEIKANDVIKKYSEHDEYDREKGMSNESFLRYLLSFDNLIIDPKKLDLCMNMDKPLAHYFISSSHNTYLTGYQWTGRSSIEMYRQVLLTGCRCIELDVLDSEKKSDEPEIKHKNTPVKPVLFIEVIVAIKEYAFKVTPYPLVLSIENHCSAKTQTKMAQYFVDVFGKSLITEPLKTHPCSEKYPLPSPNDLKYKILIKNKKISTNSTSSVNNNNNNNHQIINQKPDAISAATGSDTSSDISTFSSTSTDISRTKRLDESKTQKQVIVGNIFSLENQQLLNASPRHCFLNHNPDELEECTDVNENSSSENPPSDGDTICESKATKAMSDLVHYLVPVPFKTFAKAEQLSKSFEMSSFSEDRALSLIREQAKEFVAYNQRQISRIYPRGTRLESSNYNPYMYWLVGCQMCALNYQTLDVPMQINLGLFSFNKACGYIEKPPTLCQLKNSFDPKARTNVENVAGYQIDIKVISGQFLCQDREPTFVDVQLYGIYGDMNKRHEFLVRSKRWNGFQAIYDDTSIDSNKYSIKFPNVSLPDMAALRFAVSSEDGTFIGQSFIPIAHIRSGYRYVVLRNQMNIPINASSLFVFIRINIHIKSEDQEIAKKLVQPLMNQAIERNKLEQDSNKQTSCEDIVSKLSVRNHNTTSMESELMFREQTEKIPTYETKMYEKHLVAASRLHDRKTLCKVLSLHDILTKEIIKEDRNMESKLRRVSVDFHKKIEKQEARFQQCLNLQRDQTCPQGQRPRTASVIQTKDVKESEETLLELYSTKFHLQEELECKNFNEYYKAVDDKIKADYNKQMRQIDNILQEEKNRVNEEVKLQMKKETIEIEKTEKDRDKVSKLKEESFQSNSKASACLIQALEVMHEEVKDILTRNLKTNLNEIEDHKSRELQKCLGKYYNRFERVQYKLQQWMNAAEAALLTGSSLFPHNSRMKISTSLCTFSYPPQEVTKTNSEP</sequence>
<dbReference type="GO" id="GO:0046488">
    <property type="term" value="P:phosphatidylinositol metabolic process"/>
    <property type="evidence" value="ECO:0007669"/>
    <property type="project" value="TreeGrafter"/>
</dbReference>
<evidence type="ECO:0000256" key="2">
    <source>
        <dbReference type="PIRNR" id="PIRNR000956"/>
    </source>
</evidence>
<evidence type="ECO:0000256" key="5">
    <source>
        <dbReference type="RuleBase" id="RU361133"/>
    </source>
</evidence>
<dbReference type="SUPFAM" id="SSF51695">
    <property type="entry name" value="PLC-like phosphodiesterases"/>
    <property type="match status" value="1"/>
</dbReference>
<evidence type="ECO:0000256" key="3">
    <source>
        <dbReference type="PIRSR" id="PIRSR000956-1"/>
    </source>
</evidence>
<feature type="active site" evidence="3">
    <location>
        <position position="391"/>
    </location>
</feature>